<reference evidence="3 4" key="1">
    <citation type="journal article" date="2015" name="Nature">
        <title>rRNA introns, odd ribosomes, and small enigmatic genomes across a large radiation of phyla.</title>
        <authorList>
            <person name="Brown C.T."/>
            <person name="Hug L.A."/>
            <person name="Thomas B.C."/>
            <person name="Sharon I."/>
            <person name="Castelle C.J."/>
            <person name="Singh A."/>
            <person name="Wilkins M.J."/>
            <person name="Williams K.H."/>
            <person name="Banfield J.F."/>
        </authorList>
    </citation>
    <scope>NUCLEOTIDE SEQUENCE [LARGE SCALE GENOMIC DNA]</scope>
</reference>
<name>A0A0G0NL78_9BACT</name>
<sequence length="545" mass="62960">MKKTLLILFLITLPSLISFFNTQFFYTQDYIFIARLQQMSKALSDGYFPVRWAGDLRFGEPLFNFYAPLPYYLGALIKLLGFNYIWVAKILFILSSFLSAVTMYLLCRKLFNQKSAFLATALYIWAPYRAVDLYVRGALSEAFAFVFFPLIFYASLLLSQKITLRRISFLSISLAGLFLTHNVTTLIFLPFLFLWWLYLWIKQKNRRLILHFCSSLVLGLGLSATFLLPAVFERGFIQTKYLLVGYFDFRAHFVAFYQFFSTFWGYGSSLWGPIDDMSFQVGLAHWVAMLFALVVGFIKRSDKKILLLTSFLFFSFFFSIFLQHNKSAFLWEAIPLMAFIQFPWRFLAISIFIVSLFGAVALNHLKWKPNIIFFIALAAVILINFNYFKPRNFVEDSFFAKFLNTDSTHRGVDLTKDYFPIWVKFDRVEYFPTPRANSGEIEVLSFEQKTAKAKGEIKVLSDALVEVPITYFPGWEVKANGLNIKLQEPSLQGLITFELPKGDNRIDLVLKDTPVRIIGNILSLTSAAALLIFLGYAKFKYAKSN</sequence>
<keyword evidence="1" id="KW-1133">Transmembrane helix</keyword>
<dbReference type="EMBL" id="LBVC01000033">
    <property type="protein sequence ID" value="KKQ77851.1"/>
    <property type="molecule type" value="Genomic_DNA"/>
</dbReference>
<feature type="transmembrane region" description="Helical" evidence="1">
    <location>
        <begin position="342"/>
        <end position="362"/>
    </location>
</feature>
<feature type="transmembrane region" description="Helical" evidence="1">
    <location>
        <begin position="208"/>
        <end position="232"/>
    </location>
</feature>
<dbReference type="Proteomes" id="UP000034324">
    <property type="component" value="Unassembled WGS sequence"/>
</dbReference>
<evidence type="ECO:0000313" key="4">
    <source>
        <dbReference type="Proteomes" id="UP000034324"/>
    </source>
</evidence>
<feature type="transmembrane region" description="Helical" evidence="1">
    <location>
        <begin position="137"/>
        <end position="158"/>
    </location>
</feature>
<feature type="transmembrane region" description="Helical" evidence="1">
    <location>
        <begin position="305"/>
        <end position="322"/>
    </location>
</feature>
<accession>A0A0G0NL78</accession>
<feature type="transmembrane region" description="Helical" evidence="1">
    <location>
        <begin position="84"/>
        <end position="106"/>
    </location>
</feature>
<protein>
    <recommendedName>
        <fullName evidence="2">Membrane protein 6-pyruvoyl-tetrahydropterin synthase-related domain-containing protein</fullName>
    </recommendedName>
</protein>
<organism evidence="3 4">
    <name type="scientific">Candidatus Daviesbacteria bacterium GW2011_GWF2_38_6</name>
    <dbReference type="NCBI Taxonomy" id="1618432"/>
    <lineage>
        <taxon>Bacteria</taxon>
        <taxon>Candidatus Daviesiibacteriota</taxon>
    </lineage>
</organism>
<keyword evidence="1" id="KW-0812">Transmembrane</keyword>
<feature type="transmembrane region" description="Helical" evidence="1">
    <location>
        <begin position="371"/>
        <end position="388"/>
    </location>
</feature>
<keyword evidence="1" id="KW-0472">Membrane</keyword>
<dbReference type="AlphaFoldDB" id="A0A0G0NL78"/>
<evidence type="ECO:0000259" key="2">
    <source>
        <dbReference type="Pfam" id="PF10131"/>
    </source>
</evidence>
<feature type="transmembrane region" description="Helical" evidence="1">
    <location>
        <begin position="277"/>
        <end position="298"/>
    </location>
</feature>
<feature type="transmembrane region" description="Helical" evidence="1">
    <location>
        <begin position="170"/>
        <end position="196"/>
    </location>
</feature>
<comment type="caution">
    <text evidence="3">The sequence shown here is derived from an EMBL/GenBank/DDBJ whole genome shotgun (WGS) entry which is preliminary data.</text>
</comment>
<evidence type="ECO:0000256" key="1">
    <source>
        <dbReference type="SAM" id="Phobius"/>
    </source>
</evidence>
<feature type="transmembrane region" description="Helical" evidence="1">
    <location>
        <begin position="517"/>
        <end position="537"/>
    </location>
</feature>
<feature type="domain" description="Membrane protein 6-pyruvoyl-tetrahydropterin synthase-related" evidence="2">
    <location>
        <begin position="63"/>
        <end position="393"/>
    </location>
</feature>
<proteinExistence type="predicted"/>
<evidence type="ECO:0000313" key="3">
    <source>
        <dbReference type="EMBL" id="KKQ77851.1"/>
    </source>
</evidence>
<gene>
    <name evidence="3" type="ORF">US99_C0033G0005</name>
</gene>
<dbReference type="InterPro" id="IPR018776">
    <property type="entry name" value="Membrane_prot_PTPS-rel_domain"/>
</dbReference>
<dbReference type="Pfam" id="PF10131">
    <property type="entry name" value="PTPS_related"/>
    <property type="match status" value="1"/>
</dbReference>